<evidence type="ECO:0000313" key="4">
    <source>
        <dbReference type="Proteomes" id="UP000297245"/>
    </source>
</evidence>
<proteinExistence type="predicted"/>
<evidence type="ECO:0000256" key="1">
    <source>
        <dbReference type="SAM" id="MobiDB-lite"/>
    </source>
</evidence>
<dbReference type="GO" id="GO:0005762">
    <property type="term" value="C:mitochondrial large ribosomal subunit"/>
    <property type="evidence" value="ECO:0007669"/>
    <property type="project" value="TreeGrafter"/>
</dbReference>
<name>A0A4S8L1C0_DENBC</name>
<feature type="region of interest" description="Disordered" evidence="1">
    <location>
        <begin position="193"/>
        <end position="230"/>
    </location>
</feature>
<dbReference type="AlphaFoldDB" id="A0A4S8L1C0"/>
<sequence length="250" mass="27953">MLPGRQLVDKVLRSRVPLNGLRLVYPSLAVRPVPLPSLKLSAPYHPNPKLFSTSSCSFSSTTSSSIPDLPVPPNIVSLETAEEHAQARSWATKFQTRDIPKKLVELTFSRSSGPGGQNVNKVNTKATLRCSVDSEWIPLWCRSALIKSPHYVSSTKSILITSTQHRSQAQNVDDCLGKLHNLILTSSTAKIRNPTSEETKKRVEGYERAAKERNKKDKTRRSDVKKMRGKARRRLGLRMFRFSKSGTEMG</sequence>
<dbReference type="GO" id="GO:0070126">
    <property type="term" value="P:mitochondrial translational termination"/>
    <property type="evidence" value="ECO:0007669"/>
    <property type="project" value="TreeGrafter"/>
</dbReference>
<keyword evidence="4" id="KW-1185">Reference proteome</keyword>
<dbReference type="GO" id="GO:0004045">
    <property type="term" value="F:peptidyl-tRNA hydrolase activity"/>
    <property type="evidence" value="ECO:0007669"/>
    <property type="project" value="TreeGrafter"/>
</dbReference>
<dbReference type="GO" id="GO:0016150">
    <property type="term" value="F:translation release factor activity, codon nonspecific"/>
    <property type="evidence" value="ECO:0007669"/>
    <property type="project" value="TreeGrafter"/>
</dbReference>
<dbReference type="EMBL" id="ML179762">
    <property type="protein sequence ID" value="THU82043.1"/>
    <property type="molecule type" value="Genomic_DNA"/>
</dbReference>
<dbReference type="Gene3D" id="3.30.160.20">
    <property type="match status" value="1"/>
</dbReference>
<dbReference type="InterPro" id="IPR052104">
    <property type="entry name" value="Mito_Release_Factor_mL62"/>
</dbReference>
<dbReference type="SUPFAM" id="SSF110916">
    <property type="entry name" value="Peptidyl-tRNA hydrolase domain-like"/>
    <property type="match status" value="1"/>
</dbReference>
<dbReference type="PANTHER" id="PTHR11075">
    <property type="entry name" value="PEPTIDE CHAIN RELEASE FACTOR"/>
    <property type="match status" value="1"/>
</dbReference>
<accession>A0A4S8L1C0</accession>
<reference evidence="3 4" key="1">
    <citation type="journal article" date="2019" name="Nat. Ecol. Evol.">
        <title>Megaphylogeny resolves global patterns of mushroom evolution.</title>
        <authorList>
            <person name="Varga T."/>
            <person name="Krizsan K."/>
            <person name="Foldi C."/>
            <person name="Dima B."/>
            <person name="Sanchez-Garcia M."/>
            <person name="Sanchez-Ramirez S."/>
            <person name="Szollosi G.J."/>
            <person name="Szarkandi J.G."/>
            <person name="Papp V."/>
            <person name="Albert L."/>
            <person name="Andreopoulos W."/>
            <person name="Angelini C."/>
            <person name="Antonin V."/>
            <person name="Barry K.W."/>
            <person name="Bougher N.L."/>
            <person name="Buchanan P."/>
            <person name="Buyck B."/>
            <person name="Bense V."/>
            <person name="Catcheside P."/>
            <person name="Chovatia M."/>
            <person name="Cooper J."/>
            <person name="Damon W."/>
            <person name="Desjardin D."/>
            <person name="Finy P."/>
            <person name="Geml J."/>
            <person name="Haridas S."/>
            <person name="Hughes K."/>
            <person name="Justo A."/>
            <person name="Karasinski D."/>
            <person name="Kautmanova I."/>
            <person name="Kiss B."/>
            <person name="Kocsube S."/>
            <person name="Kotiranta H."/>
            <person name="LaButti K.M."/>
            <person name="Lechner B.E."/>
            <person name="Liimatainen K."/>
            <person name="Lipzen A."/>
            <person name="Lukacs Z."/>
            <person name="Mihaltcheva S."/>
            <person name="Morgado L.N."/>
            <person name="Niskanen T."/>
            <person name="Noordeloos M.E."/>
            <person name="Ohm R.A."/>
            <person name="Ortiz-Santana B."/>
            <person name="Ovrebo C."/>
            <person name="Racz N."/>
            <person name="Riley R."/>
            <person name="Savchenko A."/>
            <person name="Shiryaev A."/>
            <person name="Soop K."/>
            <person name="Spirin V."/>
            <person name="Szebenyi C."/>
            <person name="Tomsovsky M."/>
            <person name="Tulloss R.E."/>
            <person name="Uehling J."/>
            <person name="Grigoriev I.V."/>
            <person name="Vagvolgyi C."/>
            <person name="Papp T."/>
            <person name="Martin F.M."/>
            <person name="Miettinen O."/>
            <person name="Hibbett D.S."/>
            <person name="Nagy L.G."/>
        </authorList>
    </citation>
    <scope>NUCLEOTIDE SEQUENCE [LARGE SCALE GENOMIC DNA]</scope>
    <source>
        <strain evidence="3 4">CBS 962.96</strain>
    </source>
</reference>
<organism evidence="3 4">
    <name type="scientific">Dendrothele bispora (strain CBS 962.96)</name>
    <dbReference type="NCBI Taxonomy" id="1314807"/>
    <lineage>
        <taxon>Eukaryota</taxon>
        <taxon>Fungi</taxon>
        <taxon>Dikarya</taxon>
        <taxon>Basidiomycota</taxon>
        <taxon>Agaricomycotina</taxon>
        <taxon>Agaricomycetes</taxon>
        <taxon>Agaricomycetidae</taxon>
        <taxon>Agaricales</taxon>
        <taxon>Agaricales incertae sedis</taxon>
        <taxon>Dendrothele</taxon>
    </lineage>
</organism>
<gene>
    <name evidence="3" type="ORF">K435DRAFT_766866</name>
</gene>
<dbReference type="PANTHER" id="PTHR11075:SF54">
    <property type="entry name" value="LARGE RIBOSOMAL SUBUNIT PROTEIN ML62"/>
    <property type="match status" value="1"/>
</dbReference>
<dbReference type="Pfam" id="PF00472">
    <property type="entry name" value="RF-1"/>
    <property type="match status" value="1"/>
</dbReference>
<feature type="compositionally biased region" description="Basic and acidic residues" evidence="1">
    <location>
        <begin position="195"/>
        <end position="226"/>
    </location>
</feature>
<evidence type="ECO:0000313" key="3">
    <source>
        <dbReference type="EMBL" id="THU82043.1"/>
    </source>
</evidence>
<dbReference type="Proteomes" id="UP000297245">
    <property type="component" value="Unassembled WGS sequence"/>
</dbReference>
<feature type="domain" description="Prokaryotic-type class I peptide chain release factors" evidence="2">
    <location>
        <begin position="98"/>
        <end position="228"/>
    </location>
</feature>
<evidence type="ECO:0000259" key="2">
    <source>
        <dbReference type="Pfam" id="PF00472"/>
    </source>
</evidence>
<protein>
    <recommendedName>
        <fullName evidence="2">Prokaryotic-type class I peptide chain release factors domain-containing protein</fullName>
    </recommendedName>
</protein>
<dbReference type="OrthoDB" id="270639at2759"/>
<dbReference type="InterPro" id="IPR000352">
    <property type="entry name" value="Pep_chain_release_fac_I"/>
</dbReference>